<comment type="caution">
    <text evidence="1">The sequence shown here is derived from an EMBL/GenBank/DDBJ whole genome shotgun (WGS) entry which is preliminary data.</text>
</comment>
<reference evidence="1 2" key="1">
    <citation type="journal article" date="2024" name="BMC Genomics">
        <title>De novo assembly and annotation of Popillia japonica's genome with initial clues to its potential as an invasive pest.</title>
        <authorList>
            <person name="Cucini C."/>
            <person name="Boschi S."/>
            <person name="Funari R."/>
            <person name="Cardaioli E."/>
            <person name="Iannotti N."/>
            <person name="Marturano G."/>
            <person name="Paoli F."/>
            <person name="Bruttini M."/>
            <person name="Carapelli A."/>
            <person name="Frati F."/>
            <person name="Nardi F."/>
        </authorList>
    </citation>
    <scope>NUCLEOTIDE SEQUENCE [LARGE SCALE GENOMIC DNA]</scope>
    <source>
        <strain evidence="1">DMR45628</strain>
    </source>
</reference>
<evidence type="ECO:0000313" key="1">
    <source>
        <dbReference type="EMBL" id="KAK9693276.1"/>
    </source>
</evidence>
<protein>
    <submittedName>
        <fullName evidence="1">Uncharacterized protein</fullName>
    </submittedName>
</protein>
<keyword evidence="2" id="KW-1185">Reference proteome</keyword>
<sequence>MGVLEDFKALYEDRKVFKTNISRDNQERRKNLELTQKKLIALNQFVTASNSLRTQASLDSEELTPLPDGVEHITAENANPTIQRIKRTPAPVARPSTSIC</sequence>
<proteinExistence type="predicted"/>
<name>A0AAW1IUR6_POPJA</name>
<evidence type="ECO:0000313" key="2">
    <source>
        <dbReference type="Proteomes" id="UP001458880"/>
    </source>
</evidence>
<organism evidence="1 2">
    <name type="scientific">Popillia japonica</name>
    <name type="common">Japanese beetle</name>
    <dbReference type="NCBI Taxonomy" id="7064"/>
    <lineage>
        <taxon>Eukaryota</taxon>
        <taxon>Metazoa</taxon>
        <taxon>Ecdysozoa</taxon>
        <taxon>Arthropoda</taxon>
        <taxon>Hexapoda</taxon>
        <taxon>Insecta</taxon>
        <taxon>Pterygota</taxon>
        <taxon>Neoptera</taxon>
        <taxon>Endopterygota</taxon>
        <taxon>Coleoptera</taxon>
        <taxon>Polyphaga</taxon>
        <taxon>Scarabaeiformia</taxon>
        <taxon>Scarabaeidae</taxon>
        <taxon>Rutelinae</taxon>
        <taxon>Popillia</taxon>
    </lineage>
</organism>
<accession>A0AAW1IUR6</accession>
<dbReference type="Proteomes" id="UP001458880">
    <property type="component" value="Unassembled WGS sequence"/>
</dbReference>
<gene>
    <name evidence="1" type="ORF">QE152_g34313</name>
</gene>
<dbReference type="EMBL" id="JASPKY010000547">
    <property type="protein sequence ID" value="KAK9693276.1"/>
    <property type="molecule type" value="Genomic_DNA"/>
</dbReference>
<dbReference type="AlphaFoldDB" id="A0AAW1IUR6"/>